<organism evidence="1 2">
    <name type="scientific">Pedosphaera parvula (strain Ellin514)</name>
    <dbReference type="NCBI Taxonomy" id="320771"/>
    <lineage>
        <taxon>Bacteria</taxon>
        <taxon>Pseudomonadati</taxon>
        <taxon>Verrucomicrobiota</taxon>
        <taxon>Pedosphaerae</taxon>
        <taxon>Pedosphaerales</taxon>
        <taxon>Pedosphaeraceae</taxon>
        <taxon>Pedosphaera</taxon>
    </lineage>
</organism>
<sequence>MKLSEFKSILSLHPNKHIRFLLPTGSKIPPHAHVTEVARIDKRFIDCGGTFRTEFTCRLQTWFADDTDHRLTTGKLLGILEKAASFLETENLEVDVEHEAPFISQFPIASVQADTNVLLLQLGTKHTACLAEDKCLLPNLSNPSSLLRPISNVSPVKCCS</sequence>
<protein>
    <submittedName>
        <fullName evidence="1">Uncharacterized protein</fullName>
    </submittedName>
</protein>
<dbReference type="RefSeq" id="WP_007418611.1">
    <property type="nucleotide sequence ID" value="NZ_ABOX02000072.1"/>
</dbReference>
<dbReference type="EMBL" id="ABOX02000072">
    <property type="protein sequence ID" value="EEF57360.1"/>
    <property type="molecule type" value="Genomic_DNA"/>
</dbReference>
<dbReference type="Proteomes" id="UP000003688">
    <property type="component" value="Unassembled WGS sequence"/>
</dbReference>
<comment type="caution">
    <text evidence="1">The sequence shown here is derived from an EMBL/GenBank/DDBJ whole genome shotgun (WGS) entry which is preliminary data.</text>
</comment>
<dbReference type="AlphaFoldDB" id="B9XS28"/>
<gene>
    <name evidence="1" type="ORF">Cflav_PD0581</name>
</gene>
<dbReference type="InterPro" id="IPR045534">
    <property type="entry name" value="DUF6428"/>
</dbReference>
<dbReference type="STRING" id="320771.Cflav_PD0581"/>
<evidence type="ECO:0000313" key="1">
    <source>
        <dbReference type="EMBL" id="EEF57360.1"/>
    </source>
</evidence>
<proteinExistence type="predicted"/>
<dbReference type="Pfam" id="PF20001">
    <property type="entry name" value="DUF6428"/>
    <property type="match status" value="1"/>
</dbReference>
<name>B9XS28_PEDPL</name>
<accession>B9XS28</accession>
<evidence type="ECO:0000313" key="2">
    <source>
        <dbReference type="Proteomes" id="UP000003688"/>
    </source>
</evidence>
<keyword evidence="2" id="KW-1185">Reference proteome</keyword>
<dbReference type="OrthoDB" id="66316at2"/>
<reference evidence="1 2" key="1">
    <citation type="journal article" date="2011" name="J. Bacteriol.">
        <title>Genome sequence of 'Pedosphaera parvula' Ellin514, an aerobic Verrucomicrobial isolate from pasture soil.</title>
        <authorList>
            <person name="Kant R."/>
            <person name="van Passel M.W."/>
            <person name="Sangwan P."/>
            <person name="Palva A."/>
            <person name="Lucas S."/>
            <person name="Copeland A."/>
            <person name="Lapidus A."/>
            <person name="Glavina Del Rio T."/>
            <person name="Dalin E."/>
            <person name="Tice H."/>
            <person name="Bruce D."/>
            <person name="Goodwin L."/>
            <person name="Pitluck S."/>
            <person name="Chertkov O."/>
            <person name="Larimer F.W."/>
            <person name="Land M.L."/>
            <person name="Hauser L."/>
            <person name="Brettin T.S."/>
            <person name="Detter J.C."/>
            <person name="Han S."/>
            <person name="de Vos W.M."/>
            <person name="Janssen P.H."/>
            <person name="Smidt H."/>
        </authorList>
    </citation>
    <scope>NUCLEOTIDE SEQUENCE [LARGE SCALE GENOMIC DNA]</scope>
    <source>
        <strain evidence="1 2">Ellin514</strain>
    </source>
</reference>